<dbReference type="GO" id="GO:0005509">
    <property type="term" value="F:calcium ion binding"/>
    <property type="evidence" value="ECO:0007669"/>
    <property type="project" value="InterPro"/>
</dbReference>
<dbReference type="EMBL" id="UINC01109326">
    <property type="protein sequence ID" value="SVC76072.1"/>
    <property type="molecule type" value="Genomic_DNA"/>
</dbReference>
<dbReference type="InterPro" id="IPR015919">
    <property type="entry name" value="Cadherin-like_sf"/>
</dbReference>
<proteinExistence type="predicted"/>
<feature type="non-terminal residue" evidence="2">
    <location>
        <position position="340"/>
    </location>
</feature>
<dbReference type="InterPro" id="IPR037524">
    <property type="entry name" value="PA14/GLEYA"/>
</dbReference>
<dbReference type="Pfam" id="PF05345">
    <property type="entry name" value="He_PIG"/>
    <property type="match status" value="1"/>
</dbReference>
<evidence type="ECO:0000313" key="2">
    <source>
        <dbReference type="EMBL" id="SVC76072.1"/>
    </source>
</evidence>
<gene>
    <name evidence="2" type="ORF">METZ01_LOCUS328926</name>
</gene>
<dbReference type="InterPro" id="IPR013783">
    <property type="entry name" value="Ig-like_fold"/>
</dbReference>
<feature type="domain" description="PA14" evidence="1">
    <location>
        <begin position="1"/>
        <end position="137"/>
    </location>
</feature>
<evidence type="ECO:0000259" key="1">
    <source>
        <dbReference type="PROSITE" id="PS51820"/>
    </source>
</evidence>
<reference evidence="2" key="1">
    <citation type="submission" date="2018-05" db="EMBL/GenBank/DDBJ databases">
        <authorList>
            <person name="Lanie J.A."/>
            <person name="Ng W.-L."/>
            <person name="Kazmierczak K.M."/>
            <person name="Andrzejewski T.M."/>
            <person name="Davidsen T.M."/>
            <person name="Wayne K.J."/>
            <person name="Tettelin H."/>
            <person name="Glass J.I."/>
            <person name="Rusch D."/>
            <person name="Podicherti R."/>
            <person name="Tsui H.-C.T."/>
            <person name="Winkler M.E."/>
        </authorList>
    </citation>
    <scope>NUCLEOTIDE SEQUENCE</scope>
</reference>
<organism evidence="2">
    <name type="scientific">marine metagenome</name>
    <dbReference type="NCBI Taxonomy" id="408172"/>
    <lineage>
        <taxon>unclassified sequences</taxon>
        <taxon>metagenomes</taxon>
        <taxon>ecological metagenomes</taxon>
    </lineage>
</organism>
<dbReference type="GO" id="GO:0016020">
    <property type="term" value="C:membrane"/>
    <property type="evidence" value="ECO:0007669"/>
    <property type="project" value="InterPro"/>
</dbReference>
<accession>A0A382PVH4</accession>
<dbReference type="AlphaFoldDB" id="A0A382PVH4"/>
<protein>
    <recommendedName>
        <fullName evidence="1">PA14 domain-containing protein</fullName>
    </recommendedName>
</protein>
<dbReference type="SUPFAM" id="SSF49313">
    <property type="entry name" value="Cadherin-like"/>
    <property type="match status" value="1"/>
</dbReference>
<dbReference type="Gene3D" id="2.60.40.10">
    <property type="entry name" value="Immunoglobulins"/>
    <property type="match status" value="1"/>
</dbReference>
<sequence length="340" mass="35062">MESNWTANQNMDWDKNAMKARANNQVGDTNFGFLWEGYLVVGGSSPVTPGAISFGTRSDDGSVFWVDKNQNGSFESGDLIVDNKGPHGQRNVAGSVTLAAGNYKFAIAFYDSGGGIAMRARWKQGTETNYNNMPNWINPGAHANMFLREMTPGSGPSADITSATTASATVGQAFNFQVTSSITASYYAYNLPPGLTCNLSTGLISGTPTAGGVYAATVLAEGASASATGSLTITLPTSAPIVSASAATEVTANGAKLNGDVNSTGGSDPVVTLYLGTTDRGTSNFGWSEGSTPLGNKGAGSIVQTIAGLNLGTTFHYRFKAVNSGGTAWSNPKSFTTESA</sequence>
<dbReference type="PROSITE" id="PS51820">
    <property type="entry name" value="PA14"/>
    <property type="match status" value="1"/>
</dbReference>
<name>A0A382PVH4_9ZZZZ</name>